<comment type="caution">
    <text evidence="3">The sequence shown here is derived from an EMBL/GenBank/DDBJ whole genome shotgun (WGS) entry which is preliminary data.</text>
</comment>
<keyword evidence="4" id="KW-1185">Reference proteome</keyword>
<keyword evidence="2" id="KW-0472">Membrane</keyword>
<name>A0ABW7QBC4_9MICO</name>
<reference evidence="3 4" key="1">
    <citation type="submission" date="2024-09" db="EMBL/GenBank/DDBJ databases">
        <authorList>
            <person name="Pan X."/>
        </authorList>
    </citation>
    <scope>NUCLEOTIDE SEQUENCE [LARGE SCALE GENOMIC DNA]</scope>
    <source>
        <strain evidence="3 4">B2969</strain>
    </source>
</reference>
<dbReference type="EMBL" id="JBIQWL010000004">
    <property type="protein sequence ID" value="MFH8251512.1"/>
    <property type="molecule type" value="Genomic_DNA"/>
</dbReference>
<gene>
    <name evidence="3" type="ORF">ACH3VR_14160</name>
</gene>
<keyword evidence="2" id="KW-0812">Transmembrane</keyword>
<evidence type="ECO:0000256" key="2">
    <source>
        <dbReference type="SAM" id="Phobius"/>
    </source>
</evidence>
<feature type="compositionally biased region" description="Low complexity" evidence="1">
    <location>
        <begin position="51"/>
        <end position="64"/>
    </location>
</feature>
<evidence type="ECO:0000256" key="1">
    <source>
        <dbReference type="SAM" id="MobiDB-lite"/>
    </source>
</evidence>
<sequence length="245" mass="26274">MMATGKRSRRGVIWAVLGAGVLAIAIIAILASGLFGQSPTPTRTSEPAPDPSSTTTQASSPSQAVVDESATENGWIPEPITTDPDPYIRAALAAASTFDTQKSTRNEWLSYLDTWFTPDTRYTSAQDREDDMRASQLELRQGVVLPEDEWNSLANEDGRVVAAVRGDITYSDVPDDTSGDMTIGTADVILTYTRAEASGKESSYDETVRVSVQVLCGEGSIPTPDSAQQPGDCKVVRYFSGSLEP</sequence>
<evidence type="ECO:0000313" key="4">
    <source>
        <dbReference type="Proteomes" id="UP001610861"/>
    </source>
</evidence>
<protein>
    <submittedName>
        <fullName evidence="3">Uncharacterized protein</fullName>
    </submittedName>
</protein>
<organism evidence="3 4">
    <name type="scientific">Microbacterium alkaliflavum</name>
    <dbReference type="NCBI Taxonomy" id="3248839"/>
    <lineage>
        <taxon>Bacteria</taxon>
        <taxon>Bacillati</taxon>
        <taxon>Actinomycetota</taxon>
        <taxon>Actinomycetes</taxon>
        <taxon>Micrococcales</taxon>
        <taxon>Microbacteriaceae</taxon>
        <taxon>Microbacterium</taxon>
    </lineage>
</organism>
<proteinExistence type="predicted"/>
<evidence type="ECO:0000313" key="3">
    <source>
        <dbReference type="EMBL" id="MFH8251512.1"/>
    </source>
</evidence>
<keyword evidence="2" id="KW-1133">Transmembrane helix</keyword>
<dbReference type="Proteomes" id="UP001610861">
    <property type="component" value="Unassembled WGS sequence"/>
</dbReference>
<accession>A0ABW7QBC4</accession>
<feature type="transmembrane region" description="Helical" evidence="2">
    <location>
        <begin position="12"/>
        <end position="35"/>
    </location>
</feature>
<dbReference type="RefSeq" id="WP_397556953.1">
    <property type="nucleotide sequence ID" value="NZ_JBIQWL010000004.1"/>
</dbReference>
<feature type="region of interest" description="Disordered" evidence="1">
    <location>
        <begin position="39"/>
        <end position="82"/>
    </location>
</feature>